<dbReference type="EC" id="1.-.-.-" evidence="4"/>
<feature type="compositionally biased region" description="Basic and acidic residues" evidence="2">
    <location>
        <begin position="1"/>
        <end position="15"/>
    </location>
</feature>
<dbReference type="PANTHER" id="PTHR13847">
    <property type="entry name" value="SARCOSINE DEHYDROGENASE-RELATED"/>
    <property type="match status" value="1"/>
</dbReference>
<evidence type="ECO:0000256" key="1">
    <source>
        <dbReference type="ARBA" id="ARBA00023002"/>
    </source>
</evidence>
<accession>A0ABV6AUR9</accession>
<dbReference type="InterPro" id="IPR006076">
    <property type="entry name" value="FAD-dep_OxRdtase"/>
</dbReference>
<feature type="region of interest" description="Disordered" evidence="2">
    <location>
        <begin position="1"/>
        <end position="24"/>
    </location>
</feature>
<evidence type="ECO:0000313" key="5">
    <source>
        <dbReference type="Proteomes" id="UP001589692"/>
    </source>
</evidence>
<evidence type="ECO:0000313" key="4">
    <source>
        <dbReference type="EMBL" id="MFB9953473.1"/>
    </source>
</evidence>
<dbReference type="SUPFAM" id="SSF51905">
    <property type="entry name" value="FAD/NAD(P)-binding domain"/>
    <property type="match status" value="1"/>
</dbReference>
<sequence length="431" mass="46703">MLNDPRSHGLWEKTAPHPPLTPRLEEPASADVAIVGGGYTGLSAALHLAEAGVNVRLLEAAEIGFGGAGRNVGLINAGMWVMPDDFTKELGPDHGEKLLDFLGQAPYLVRELIDRHGIACELERNGTLHCAVGPEGMKELEERARQWQKRGAPVTLLDAAGTERRIGSGAYAGSLLDMRAGTLQPLAYARGLAHAAVMAGARLHTGSPVIETGETNGRKFVRTAGGEVSADWIIVATDAYSTGPWESVRREQVYLPYFNLATRPLGDNLRRSILPGREGCWDTKDILSSFRMDQAGRLVFGSVGALRGAGTAIHRNWARRSLKRLFPQLGPMGDKLEFEAEWYGQIGMTGNALPRFHKFGHNVVGFSGYNGRGIAPGTAFGRLLARHILGDVPEADLPLPLTDMQEPAFRSIREAYYEAGAQIAHFTGERL</sequence>
<dbReference type="Gene3D" id="3.30.9.10">
    <property type="entry name" value="D-Amino Acid Oxidase, subunit A, domain 2"/>
    <property type="match status" value="1"/>
</dbReference>
<dbReference type="PANTHER" id="PTHR13847:SF281">
    <property type="entry name" value="FAD DEPENDENT OXIDOREDUCTASE DOMAIN-CONTAINING PROTEIN"/>
    <property type="match status" value="1"/>
</dbReference>
<name>A0ABV6AUR9_9HYPH</name>
<proteinExistence type="predicted"/>
<reference evidence="4 5" key="1">
    <citation type="submission" date="2024-09" db="EMBL/GenBank/DDBJ databases">
        <authorList>
            <person name="Sun Q."/>
            <person name="Mori K."/>
        </authorList>
    </citation>
    <scope>NUCLEOTIDE SEQUENCE [LARGE SCALE GENOMIC DNA]</scope>
    <source>
        <strain evidence="4 5">TBRC 4938</strain>
    </source>
</reference>
<keyword evidence="5" id="KW-1185">Reference proteome</keyword>
<dbReference type="EMBL" id="JBHMAA010000077">
    <property type="protein sequence ID" value="MFB9953473.1"/>
    <property type="molecule type" value="Genomic_DNA"/>
</dbReference>
<feature type="domain" description="FAD dependent oxidoreductase" evidence="3">
    <location>
        <begin position="31"/>
        <end position="386"/>
    </location>
</feature>
<dbReference type="Proteomes" id="UP001589692">
    <property type="component" value="Unassembled WGS sequence"/>
</dbReference>
<dbReference type="InterPro" id="IPR036188">
    <property type="entry name" value="FAD/NAD-bd_sf"/>
</dbReference>
<protein>
    <submittedName>
        <fullName evidence="4">NAD(P)/FAD-dependent oxidoreductase</fullName>
        <ecNumber evidence="4">1.-.-.-</ecNumber>
    </submittedName>
</protein>
<evidence type="ECO:0000256" key="2">
    <source>
        <dbReference type="SAM" id="MobiDB-lite"/>
    </source>
</evidence>
<evidence type="ECO:0000259" key="3">
    <source>
        <dbReference type="Pfam" id="PF01266"/>
    </source>
</evidence>
<organism evidence="4 5">
    <name type="scientific">Rhizobium puerariae</name>
    <dbReference type="NCBI Taxonomy" id="1585791"/>
    <lineage>
        <taxon>Bacteria</taxon>
        <taxon>Pseudomonadati</taxon>
        <taxon>Pseudomonadota</taxon>
        <taxon>Alphaproteobacteria</taxon>
        <taxon>Hyphomicrobiales</taxon>
        <taxon>Rhizobiaceae</taxon>
        <taxon>Rhizobium/Agrobacterium group</taxon>
        <taxon>Rhizobium</taxon>
    </lineage>
</organism>
<keyword evidence="1 4" id="KW-0560">Oxidoreductase</keyword>
<dbReference type="RefSeq" id="WP_377266261.1">
    <property type="nucleotide sequence ID" value="NZ_JBHMAA010000077.1"/>
</dbReference>
<dbReference type="Gene3D" id="3.50.50.60">
    <property type="entry name" value="FAD/NAD(P)-binding domain"/>
    <property type="match status" value="1"/>
</dbReference>
<gene>
    <name evidence="4" type="ORF">ACFFP0_31935</name>
</gene>
<dbReference type="GO" id="GO:0016491">
    <property type="term" value="F:oxidoreductase activity"/>
    <property type="evidence" value="ECO:0007669"/>
    <property type="project" value="UniProtKB-KW"/>
</dbReference>
<comment type="caution">
    <text evidence="4">The sequence shown here is derived from an EMBL/GenBank/DDBJ whole genome shotgun (WGS) entry which is preliminary data.</text>
</comment>
<dbReference type="Pfam" id="PF01266">
    <property type="entry name" value="DAO"/>
    <property type="match status" value="1"/>
</dbReference>